<dbReference type="Proteomes" id="UP000326554">
    <property type="component" value="Unassembled WGS sequence"/>
</dbReference>
<keyword evidence="2" id="KW-1185">Reference proteome</keyword>
<name>A0A5J5GRZ7_9RHOB</name>
<reference evidence="1 2" key="1">
    <citation type="submission" date="2019-09" db="EMBL/GenBank/DDBJ databases">
        <authorList>
            <person name="Park J.-S."/>
            <person name="Choi H.-J."/>
        </authorList>
    </citation>
    <scope>NUCLEOTIDE SEQUENCE [LARGE SCALE GENOMIC DNA]</scope>
    <source>
        <strain evidence="1 2">176SS1-4</strain>
    </source>
</reference>
<proteinExistence type="predicted"/>
<accession>A0A5J5GRZ7</accession>
<dbReference type="EMBL" id="VYQE01000001">
    <property type="protein sequence ID" value="KAA9010358.1"/>
    <property type="molecule type" value="Genomic_DNA"/>
</dbReference>
<dbReference type="AlphaFoldDB" id="A0A5J5GRZ7"/>
<evidence type="ECO:0000313" key="2">
    <source>
        <dbReference type="Proteomes" id="UP000326554"/>
    </source>
</evidence>
<gene>
    <name evidence="1" type="ORF">F3S47_03690</name>
</gene>
<evidence type="ECO:0000313" key="1">
    <source>
        <dbReference type="EMBL" id="KAA9010358.1"/>
    </source>
</evidence>
<organism evidence="1 2">
    <name type="scientific">Histidinibacterium aquaticum</name>
    <dbReference type="NCBI Taxonomy" id="2613962"/>
    <lineage>
        <taxon>Bacteria</taxon>
        <taxon>Pseudomonadati</taxon>
        <taxon>Pseudomonadota</taxon>
        <taxon>Alphaproteobacteria</taxon>
        <taxon>Rhodobacterales</taxon>
        <taxon>Paracoccaceae</taxon>
        <taxon>Histidinibacterium</taxon>
    </lineage>
</organism>
<dbReference type="RefSeq" id="WP_150443844.1">
    <property type="nucleotide sequence ID" value="NZ_VYQE01000001.1"/>
</dbReference>
<sequence>MKKPRVLLIDDDPRPALLPASVDAVMLDTTDSKFGEVLAENLDSASLILLDQNLDREQILGLGTLDGASFVGNLRSWARAKDLSLPPIAIYTNEVEAFSDEIPSLGPAVPLSGSFVGREARMAPALDVEWLIAKDEDGSLDTVSCLAAVSLELLEDAGDQRMSFEEVEVFLRVPKEATWYDMAFNQISRWSPPISEAGNAKSGSRGATPVLRWLLHRVLPCPGLLLSDQYAAWTLGVDLDDFCRVANERVEESPALLEARFEGLAGGLTGRRWWTAGIDFLSWKIKRDAEVAGDFARALKDNLPGEVGPLENEDQVVVVDVDLEESGLERIEDAIQINPPGWPAEALDVWMRRDEAMNDPIARTMVDPADLPENQ</sequence>
<comment type="caution">
    <text evidence="1">The sequence shown here is derived from an EMBL/GenBank/DDBJ whole genome shotgun (WGS) entry which is preliminary data.</text>
</comment>
<protein>
    <submittedName>
        <fullName evidence="1">Uncharacterized protein</fullName>
    </submittedName>
</protein>